<evidence type="ECO:0000256" key="13">
    <source>
        <dbReference type="ARBA" id="ARBA00031213"/>
    </source>
</evidence>
<dbReference type="InterPro" id="IPR058240">
    <property type="entry name" value="rSAM_sf"/>
</dbReference>
<evidence type="ECO:0000313" key="19">
    <source>
        <dbReference type="EMBL" id="GBG29429.1"/>
    </source>
</evidence>
<dbReference type="NCBIfam" id="TIGR00089">
    <property type="entry name" value="MiaB/RimO family radical SAM methylthiotransferase"/>
    <property type="match status" value="1"/>
</dbReference>
<dbReference type="InterPro" id="IPR005839">
    <property type="entry name" value="Methylthiotransferase"/>
</dbReference>
<comment type="caution">
    <text evidence="19">The sequence shown here is derived from an EMBL/GenBank/DDBJ whole genome shotgun (WGS) entry which is preliminary data.</text>
</comment>
<dbReference type="Proteomes" id="UP000241890">
    <property type="component" value="Unassembled WGS sequence"/>
</dbReference>
<dbReference type="Pfam" id="PF04055">
    <property type="entry name" value="Radical_SAM"/>
    <property type="match status" value="1"/>
</dbReference>
<dbReference type="SMART" id="SM00729">
    <property type="entry name" value="Elp3"/>
    <property type="match status" value="1"/>
</dbReference>
<evidence type="ECO:0000256" key="3">
    <source>
        <dbReference type="ARBA" id="ARBA00008616"/>
    </source>
</evidence>
<accession>A0A2R5GGG0</accession>
<dbReference type="InterPro" id="IPR023404">
    <property type="entry name" value="rSAM_horseshoe"/>
</dbReference>
<keyword evidence="20" id="KW-1185">Reference proteome</keyword>
<evidence type="ECO:0000256" key="12">
    <source>
        <dbReference type="ARBA" id="ARBA00023014"/>
    </source>
</evidence>
<name>A0A2R5GGG0_9STRA</name>
<evidence type="ECO:0000256" key="9">
    <source>
        <dbReference type="ARBA" id="ARBA00022694"/>
    </source>
</evidence>
<evidence type="ECO:0000256" key="14">
    <source>
        <dbReference type="ARBA" id="ARBA00051661"/>
    </source>
</evidence>
<feature type="region of interest" description="Disordered" evidence="15">
    <location>
        <begin position="1"/>
        <end position="40"/>
    </location>
</feature>
<dbReference type="AlphaFoldDB" id="A0A2R5GGG0"/>
<dbReference type="EMBL" id="BEYU01000057">
    <property type="protein sequence ID" value="GBG29429.1"/>
    <property type="molecule type" value="Genomic_DNA"/>
</dbReference>
<evidence type="ECO:0000256" key="10">
    <source>
        <dbReference type="ARBA" id="ARBA00022723"/>
    </source>
</evidence>
<dbReference type="InterPro" id="IPR006466">
    <property type="entry name" value="MiaB-like_arc_euk"/>
</dbReference>
<dbReference type="InterPro" id="IPR020612">
    <property type="entry name" value="Methylthiotransferase_CS"/>
</dbReference>
<dbReference type="NCBIfam" id="TIGR01578">
    <property type="entry name" value="MiaB-like-B"/>
    <property type="match status" value="1"/>
</dbReference>
<keyword evidence="6" id="KW-0004">4Fe-4S</keyword>
<dbReference type="InterPro" id="IPR013848">
    <property type="entry name" value="Methylthiotransferase_N"/>
</dbReference>
<feature type="domain" description="MTTase N-terminal" evidence="17">
    <location>
        <begin position="56"/>
        <end position="164"/>
    </location>
</feature>
<dbReference type="EC" id="2.8.4.5" evidence="4"/>
<keyword evidence="11" id="KW-0408">Iron</keyword>
<dbReference type="InterPro" id="IPR002792">
    <property type="entry name" value="TRAM_dom"/>
</dbReference>
<sequence>MEDIEDLAGADAGGGERAAGRGGGGVVLARGRARGPKDESPAVAAAARQDGVPGVGSFWSKTFGCSHNVSDGEYMEGALVEYGYRMAETKEEADVWLVNSCTVKDPSQSAFLHVVEQGQKLGKPVVVAGCVPQADRKLKGLEKTSVLGVTQIDRIVEVVEQALKGNTVRLLGKKELPRLDMPKVRKNKLVEIVPLSTGCLGSCTYCKTKHARGKLGSYDPDAIVARVENVLAEEDDEDGLAAREIWLASEDTGAYGRDLGTNLGSLLERLTQAVAARGLPDRMLRLGMTNPPFILAQLDRIAAAMRSGHMFKFLHMPVQSGSNAVLDAMRREYTVEEFERAADYMLKHVPGLTLATDIICGFPTETEDDFDETMELVAKYKFPVLNISQFYPRPGTPAAKMKRLQTQVVKDRSRRISAYFETYMPHEHLVGKTVPCWVSEEVSRDGTQSVGHTDAYVKVVITPRDDALQGKRVFVKVSEASKFHVAASVVSGPASAEEM</sequence>
<dbReference type="SFLD" id="SFLDS00029">
    <property type="entry name" value="Radical_SAM"/>
    <property type="match status" value="1"/>
</dbReference>
<keyword evidence="12" id="KW-0411">Iron-sulfur</keyword>
<dbReference type="CDD" id="cd01335">
    <property type="entry name" value="Radical_SAM"/>
    <property type="match status" value="1"/>
</dbReference>
<dbReference type="PROSITE" id="PS51918">
    <property type="entry name" value="RADICAL_SAM"/>
    <property type="match status" value="1"/>
</dbReference>
<dbReference type="OrthoDB" id="1730074at2759"/>
<evidence type="ECO:0000313" key="20">
    <source>
        <dbReference type="Proteomes" id="UP000241890"/>
    </source>
</evidence>
<dbReference type="FunFam" id="3.40.50.12160:FF:000009">
    <property type="entry name" value="threonylcarbamoyladenosine tRNA methylthiotransferase"/>
    <property type="match status" value="1"/>
</dbReference>
<dbReference type="PROSITE" id="PS51449">
    <property type="entry name" value="MTTASE_N"/>
    <property type="match status" value="1"/>
</dbReference>
<dbReference type="Gene3D" id="3.80.30.20">
    <property type="entry name" value="tm_1862 like domain"/>
    <property type="match status" value="1"/>
</dbReference>
<evidence type="ECO:0000259" key="18">
    <source>
        <dbReference type="PROSITE" id="PS51918"/>
    </source>
</evidence>
<evidence type="ECO:0000259" key="17">
    <source>
        <dbReference type="PROSITE" id="PS51449"/>
    </source>
</evidence>
<dbReference type="InParanoid" id="A0A2R5GGG0"/>
<evidence type="ECO:0000256" key="15">
    <source>
        <dbReference type="SAM" id="MobiDB-lite"/>
    </source>
</evidence>
<keyword evidence="9" id="KW-0819">tRNA processing</keyword>
<evidence type="ECO:0000256" key="2">
    <source>
        <dbReference type="ARBA" id="ARBA00002399"/>
    </source>
</evidence>
<dbReference type="Gene3D" id="3.40.50.12160">
    <property type="entry name" value="Methylthiotransferase, N-terminal domain"/>
    <property type="match status" value="1"/>
</dbReference>
<keyword evidence="10" id="KW-0479">Metal-binding</keyword>
<dbReference type="Pfam" id="PF00919">
    <property type="entry name" value="UPF0004"/>
    <property type="match status" value="1"/>
</dbReference>
<dbReference type="InterPro" id="IPR006638">
    <property type="entry name" value="Elp3/MiaA/NifB-like_rSAM"/>
</dbReference>
<dbReference type="PANTHER" id="PTHR11918">
    <property type="entry name" value="RADICAL SAM PROTEINS"/>
    <property type="match status" value="1"/>
</dbReference>
<dbReference type="PANTHER" id="PTHR11918:SF45">
    <property type="entry name" value="THREONYLCARBAMOYLADENOSINE TRNA METHYLTHIOTRANSFERASE"/>
    <property type="match status" value="1"/>
</dbReference>
<dbReference type="InterPro" id="IPR007197">
    <property type="entry name" value="rSAM"/>
</dbReference>
<evidence type="ECO:0000256" key="6">
    <source>
        <dbReference type="ARBA" id="ARBA00022485"/>
    </source>
</evidence>
<proteinExistence type="inferred from homology"/>
<protein>
    <recommendedName>
        <fullName evidence="5">Threonylcarbamoyladenosine tRNA methylthiotransferase</fullName>
        <ecNumber evidence="4">2.8.4.5</ecNumber>
    </recommendedName>
    <alternativeName>
        <fullName evidence="13">tRNA-t(6)A37 methylthiotransferase</fullName>
    </alternativeName>
</protein>
<reference evidence="19 20" key="1">
    <citation type="submission" date="2017-12" db="EMBL/GenBank/DDBJ databases">
        <title>Sequencing, de novo assembly and annotation of complete genome of a new Thraustochytrid species, strain FCC1311.</title>
        <authorList>
            <person name="Sedici K."/>
            <person name="Godart F."/>
            <person name="Aiese Cigliano R."/>
            <person name="Sanseverino W."/>
            <person name="Barakat M."/>
            <person name="Ortet P."/>
            <person name="Marechal E."/>
            <person name="Cagnac O."/>
            <person name="Amato A."/>
        </authorList>
    </citation>
    <scope>NUCLEOTIDE SEQUENCE [LARGE SCALE GENOMIC DNA]</scope>
</reference>
<comment type="cofactor">
    <cofactor evidence="1">
        <name>[4Fe-4S] cluster</name>
        <dbReference type="ChEBI" id="CHEBI:49883"/>
    </cofactor>
</comment>
<keyword evidence="8" id="KW-0949">S-adenosyl-L-methionine</keyword>
<dbReference type="GO" id="GO:0046872">
    <property type="term" value="F:metal ion binding"/>
    <property type="evidence" value="ECO:0007669"/>
    <property type="project" value="UniProtKB-KW"/>
</dbReference>
<dbReference type="SUPFAM" id="SSF102114">
    <property type="entry name" value="Radical SAM enzymes"/>
    <property type="match status" value="1"/>
</dbReference>
<feature type="domain" description="TRAM" evidence="16">
    <location>
        <begin position="427"/>
        <end position="491"/>
    </location>
</feature>
<keyword evidence="7 19" id="KW-0808">Transferase</keyword>
<gene>
    <name evidence="19" type="ORF">FCC1311_056502</name>
</gene>
<evidence type="ECO:0000256" key="8">
    <source>
        <dbReference type="ARBA" id="ARBA00022691"/>
    </source>
</evidence>
<evidence type="ECO:0000256" key="1">
    <source>
        <dbReference type="ARBA" id="ARBA00001966"/>
    </source>
</evidence>
<dbReference type="GO" id="GO:0005783">
    <property type="term" value="C:endoplasmic reticulum"/>
    <property type="evidence" value="ECO:0007669"/>
    <property type="project" value="TreeGrafter"/>
</dbReference>
<evidence type="ECO:0000259" key="16">
    <source>
        <dbReference type="PROSITE" id="PS50926"/>
    </source>
</evidence>
<evidence type="ECO:0000256" key="5">
    <source>
        <dbReference type="ARBA" id="ARBA00018810"/>
    </source>
</evidence>
<feature type="compositionally biased region" description="Gly residues" evidence="15">
    <location>
        <begin position="11"/>
        <end position="26"/>
    </location>
</feature>
<dbReference type="SFLD" id="SFLDG01082">
    <property type="entry name" value="B12-binding_domain_containing"/>
    <property type="match status" value="1"/>
</dbReference>
<comment type="function">
    <text evidence="2">Catalyzes the methylthiolation of N6-threonylcarbamoyladenosine (t(6)A), leading to the formation of 2-methylthio-N6-threonylcarbamoyladenosine (ms(2)t(6)A) at position 37 in tRNAs that read codons beginning with adenine.</text>
</comment>
<dbReference type="GO" id="GO:0035598">
    <property type="term" value="F:tRNA (N(6)-L-threonylcarbamoyladenosine(37)-C(2))-methylthiotransferase activity"/>
    <property type="evidence" value="ECO:0007669"/>
    <property type="project" value="UniProtKB-EC"/>
</dbReference>
<dbReference type="FunFam" id="3.80.30.20:FF:000002">
    <property type="entry name" value="threonylcarbamoyladenosine tRNA methylthiotransferase isoform X2"/>
    <property type="match status" value="1"/>
</dbReference>
<evidence type="ECO:0000256" key="4">
    <source>
        <dbReference type="ARBA" id="ARBA00013273"/>
    </source>
</evidence>
<feature type="domain" description="Radical SAM core" evidence="18">
    <location>
        <begin position="185"/>
        <end position="432"/>
    </location>
</feature>
<dbReference type="InterPro" id="IPR038135">
    <property type="entry name" value="Methylthiotransferase_N_sf"/>
</dbReference>
<evidence type="ECO:0000256" key="7">
    <source>
        <dbReference type="ARBA" id="ARBA00022679"/>
    </source>
</evidence>
<comment type="catalytic activity">
    <reaction evidence="14">
        <text>N(6)-L-threonylcarbamoyladenosine(37) in tRNA + (sulfur carrier)-SH + AH2 + 2 S-adenosyl-L-methionine = 2-methylsulfanyl-N(6)-L-threonylcarbamoyladenosine(37) in tRNA + (sulfur carrier)-H + 5'-deoxyadenosine + L-methionine + A + S-adenosyl-L-homocysteine + 2 H(+)</text>
        <dbReference type="Rhea" id="RHEA:37075"/>
        <dbReference type="Rhea" id="RHEA-COMP:10163"/>
        <dbReference type="Rhea" id="RHEA-COMP:11092"/>
        <dbReference type="Rhea" id="RHEA-COMP:14737"/>
        <dbReference type="Rhea" id="RHEA-COMP:14739"/>
        <dbReference type="ChEBI" id="CHEBI:13193"/>
        <dbReference type="ChEBI" id="CHEBI:15378"/>
        <dbReference type="ChEBI" id="CHEBI:17319"/>
        <dbReference type="ChEBI" id="CHEBI:17499"/>
        <dbReference type="ChEBI" id="CHEBI:29917"/>
        <dbReference type="ChEBI" id="CHEBI:57844"/>
        <dbReference type="ChEBI" id="CHEBI:57856"/>
        <dbReference type="ChEBI" id="CHEBI:59789"/>
        <dbReference type="ChEBI" id="CHEBI:64428"/>
        <dbReference type="ChEBI" id="CHEBI:74418"/>
        <dbReference type="ChEBI" id="CHEBI:74420"/>
        <dbReference type="EC" id="2.8.4.5"/>
    </reaction>
</comment>
<dbReference type="FunCoup" id="A0A2R5GGG0">
    <property type="interactions" value="62"/>
</dbReference>
<dbReference type="PROSITE" id="PS50926">
    <property type="entry name" value="TRAM"/>
    <property type="match status" value="1"/>
</dbReference>
<dbReference type="GO" id="GO:0051539">
    <property type="term" value="F:4 iron, 4 sulfur cluster binding"/>
    <property type="evidence" value="ECO:0007669"/>
    <property type="project" value="UniProtKB-KW"/>
</dbReference>
<organism evidence="19 20">
    <name type="scientific">Hondaea fermentalgiana</name>
    <dbReference type="NCBI Taxonomy" id="2315210"/>
    <lineage>
        <taxon>Eukaryota</taxon>
        <taxon>Sar</taxon>
        <taxon>Stramenopiles</taxon>
        <taxon>Bigyra</taxon>
        <taxon>Labyrinthulomycetes</taxon>
        <taxon>Thraustochytrida</taxon>
        <taxon>Thraustochytriidae</taxon>
        <taxon>Hondaea</taxon>
    </lineage>
</organism>
<dbReference type="PROSITE" id="PS01278">
    <property type="entry name" value="MTTASE_RADICAL"/>
    <property type="match status" value="1"/>
</dbReference>
<evidence type="ECO:0000256" key="11">
    <source>
        <dbReference type="ARBA" id="ARBA00023004"/>
    </source>
</evidence>
<comment type="similarity">
    <text evidence="3">Belongs to the methylthiotransferase family. CDKAL1 subfamily.</text>
</comment>